<organism evidence="3 4">
    <name type="scientific">Araneus ventricosus</name>
    <name type="common">Orbweaver spider</name>
    <name type="synonym">Epeira ventricosa</name>
    <dbReference type="NCBI Taxonomy" id="182803"/>
    <lineage>
        <taxon>Eukaryota</taxon>
        <taxon>Metazoa</taxon>
        <taxon>Ecdysozoa</taxon>
        <taxon>Arthropoda</taxon>
        <taxon>Chelicerata</taxon>
        <taxon>Arachnida</taxon>
        <taxon>Araneae</taxon>
        <taxon>Araneomorphae</taxon>
        <taxon>Entelegynae</taxon>
        <taxon>Araneoidea</taxon>
        <taxon>Araneidae</taxon>
        <taxon>Araneus</taxon>
    </lineage>
</organism>
<evidence type="ECO:0000313" key="2">
    <source>
        <dbReference type="EMBL" id="GBN12541.1"/>
    </source>
</evidence>
<feature type="region of interest" description="Disordered" evidence="1">
    <location>
        <begin position="19"/>
        <end position="54"/>
    </location>
</feature>
<gene>
    <name evidence="3" type="ORF">AVEN_139766_1</name>
    <name evidence="2" type="ORF">AVEN_259338_1</name>
</gene>
<proteinExistence type="predicted"/>
<accession>A0A4Y2LF65</accession>
<protein>
    <submittedName>
        <fullName evidence="3">Uncharacterized protein</fullName>
    </submittedName>
</protein>
<comment type="caution">
    <text evidence="3">The sequence shown here is derived from an EMBL/GenBank/DDBJ whole genome shotgun (WGS) entry which is preliminary data.</text>
</comment>
<evidence type="ECO:0000313" key="4">
    <source>
        <dbReference type="Proteomes" id="UP000499080"/>
    </source>
</evidence>
<dbReference type="AlphaFoldDB" id="A0A4Y2LF65"/>
<dbReference type="Proteomes" id="UP000499080">
    <property type="component" value="Unassembled WGS sequence"/>
</dbReference>
<feature type="compositionally biased region" description="Low complexity" evidence="1">
    <location>
        <begin position="26"/>
        <end position="44"/>
    </location>
</feature>
<dbReference type="EMBL" id="BGPR01118326">
    <property type="protein sequence ID" value="GBN12541.1"/>
    <property type="molecule type" value="Genomic_DNA"/>
</dbReference>
<dbReference type="EMBL" id="BGPR01118343">
    <property type="protein sequence ID" value="GBN12593.1"/>
    <property type="molecule type" value="Genomic_DNA"/>
</dbReference>
<evidence type="ECO:0000313" key="3">
    <source>
        <dbReference type="EMBL" id="GBN12593.1"/>
    </source>
</evidence>
<evidence type="ECO:0000256" key="1">
    <source>
        <dbReference type="SAM" id="MobiDB-lite"/>
    </source>
</evidence>
<feature type="non-terminal residue" evidence="3">
    <location>
        <position position="1"/>
    </location>
</feature>
<sequence length="54" mass="5903">LTSSRIKIPKLISFLTDNEDFIKQQPDSTSSSDSDPDYSPSSRPQTDGGLDEGE</sequence>
<reference evidence="3 4" key="1">
    <citation type="journal article" date="2019" name="Sci. Rep.">
        <title>Orb-weaving spider Araneus ventricosus genome elucidates the spidroin gene catalogue.</title>
        <authorList>
            <person name="Kono N."/>
            <person name="Nakamura H."/>
            <person name="Ohtoshi R."/>
            <person name="Moran D.A.P."/>
            <person name="Shinohara A."/>
            <person name="Yoshida Y."/>
            <person name="Fujiwara M."/>
            <person name="Mori M."/>
            <person name="Tomita M."/>
            <person name="Arakawa K."/>
        </authorList>
    </citation>
    <scope>NUCLEOTIDE SEQUENCE [LARGE SCALE GENOMIC DNA]</scope>
</reference>
<keyword evidence="4" id="KW-1185">Reference proteome</keyword>
<name>A0A4Y2LF65_ARAVE</name>